<evidence type="ECO:0000259" key="1">
    <source>
        <dbReference type="Pfam" id="PF03992"/>
    </source>
</evidence>
<accession>A0A0J6VZA7</accession>
<dbReference type="PATRIC" id="fig|1807.14.peg.2413"/>
<evidence type="ECO:0000313" key="3">
    <source>
        <dbReference type="Proteomes" id="UP000036313"/>
    </source>
</evidence>
<proteinExistence type="predicted"/>
<organism evidence="2 3">
    <name type="scientific">Mycolicibacterium obuense</name>
    <dbReference type="NCBI Taxonomy" id="1807"/>
    <lineage>
        <taxon>Bacteria</taxon>
        <taxon>Bacillati</taxon>
        <taxon>Actinomycetota</taxon>
        <taxon>Actinomycetes</taxon>
        <taxon>Mycobacteriales</taxon>
        <taxon>Mycobacteriaceae</taxon>
        <taxon>Mycolicibacterium</taxon>
    </lineage>
</organism>
<feature type="domain" description="ABM" evidence="1">
    <location>
        <begin position="6"/>
        <end position="63"/>
    </location>
</feature>
<dbReference type="AlphaFoldDB" id="A0A0J6VZA7"/>
<name>A0A0J6VZA7_9MYCO</name>
<sequence>MSTTFVITFVVRPSERNRFLALLNPVLDAMRDESTFEYAALHVDPSDANCFQLHETWESHTDVVDVQLHRRYRAAWHHALEEMLERPRDITIWDQLRAD</sequence>
<dbReference type="EMBL" id="JYNU01000013">
    <property type="protein sequence ID" value="KMO76400.1"/>
    <property type="molecule type" value="Genomic_DNA"/>
</dbReference>
<dbReference type="Gene3D" id="3.30.70.100">
    <property type="match status" value="1"/>
</dbReference>
<reference evidence="2 3" key="1">
    <citation type="journal article" date="2015" name="Genome Biol. Evol.">
        <title>Characterization of Three Mycobacterium spp. with Potential Use in Bioremediation by Genome Sequencing and Comparative Genomics.</title>
        <authorList>
            <person name="Das S."/>
            <person name="Pettersson B.M."/>
            <person name="Behra P.R."/>
            <person name="Ramesh M."/>
            <person name="Dasgupta S."/>
            <person name="Bhattacharya A."/>
            <person name="Kirsebom L.A."/>
        </authorList>
    </citation>
    <scope>NUCLEOTIDE SEQUENCE [LARGE SCALE GENOMIC DNA]</scope>
    <source>
        <strain evidence="2 3">DSM 44075</strain>
    </source>
</reference>
<protein>
    <recommendedName>
        <fullName evidence="1">ABM domain-containing protein</fullName>
    </recommendedName>
</protein>
<evidence type="ECO:0000313" key="2">
    <source>
        <dbReference type="EMBL" id="KMO76400.1"/>
    </source>
</evidence>
<gene>
    <name evidence="2" type="ORF">MOBUDSM44075_02392</name>
</gene>
<dbReference type="Pfam" id="PF03992">
    <property type="entry name" value="ABM"/>
    <property type="match status" value="1"/>
</dbReference>
<comment type="caution">
    <text evidence="2">The sequence shown here is derived from an EMBL/GenBank/DDBJ whole genome shotgun (WGS) entry which is preliminary data.</text>
</comment>
<dbReference type="InterPro" id="IPR007138">
    <property type="entry name" value="ABM_dom"/>
</dbReference>
<dbReference type="SUPFAM" id="SSF54909">
    <property type="entry name" value="Dimeric alpha+beta barrel"/>
    <property type="match status" value="1"/>
</dbReference>
<dbReference type="Proteomes" id="UP000036313">
    <property type="component" value="Unassembled WGS sequence"/>
</dbReference>
<dbReference type="InterPro" id="IPR011008">
    <property type="entry name" value="Dimeric_a/b-barrel"/>
</dbReference>